<sequence length="106" mass="11723">MINDLLSFIDNAVTEINSLLYTDDLVLWSTGSDIPKLESTLNSAMVTLVNWSLEIALRHVIYYGSELLVSASDRAISKLDIVQNKALRFITGAASSTPYRHYATAD</sequence>
<gene>
    <name evidence="1" type="ORF">TNIN_326911</name>
</gene>
<dbReference type="AlphaFoldDB" id="A0A8X7C4J8"/>
<proteinExistence type="predicted"/>
<dbReference type="EMBL" id="BMAV01011234">
    <property type="protein sequence ID" value="GFY56956.1"/>
    <property type="molecule type" value="Genomic_DNA"/>
</dbReference>
<evidence type="ECO:0008006" key="3">
    <source>
        <dbReference type="Google" id="ProtNLM"/>
    </source>
</evidence>
<name>A0A8X7C4J8_9ARAC</name>
<comment type="caution">
    <text evidence="1">The sequence shown here is derived from an EMBL/GenBank/DDBJ whole genome shotgun (WGS) entry which is preliminary data.</text>
</comment>
<reference evidence="1" key="1">
    <citation type="submission" date="2020-08" db="EMBL/GenBank/DDBJ databases">
        <title>Multicomponent nature underlies the extraordinary mechanical properties of spider dragline silk.</title>
        <authorList>
            <person name="Kono N."/>
            <person name="Nakamura H."/>
            <person name="Mori M."/>
            <person name="Yoshida Y."/>
            <person name="Ohtoshi R."/>
            <person name="Malay A.D."/>
            <person name="Moran D.A.P."/>
            <person name="Tomita M."/>
            <person name="Numata K."/>
            <person name="Arakawa K."/>
        </authorList>
    </citation>
    <scope>NUCLEOTIDE SEQUENCE</scope>
</reference>
<evidence type="ECO:0000313" key="1">
    <source>
        <dbReference type="EMBL" id="GFY56956.1"/>
    </source>
</evidence>
<keyword evidence="2" id="KW-1185">Reference proteome</keyword>
<accession>A0A8X7C4J8</accession>
<dbReference type="OrthoDB" id="6435936at2759"/>
<evidence type="ECO:0000313" key="2">
    <source>
        <dbReference type="Proteomes" id="UP000886998"/>
    </source>
</evidence>
<organism evidence="1 2">
    <name type="scientific">Trichonephila inaurata madagascariensis</name>
    <dbReference type="NCBI Taxonomy" id="2747483"/>
    <lineage>
        <taxon>Eukaryota</taxon>
        <taxon>Metazoa</taxon>
        <taxon>Ecdysozoa</taxon>
        <taxon>Arthropoda</taxon>
        <taxon>Chelicerata</taxon>
        <taxon>Arachnida</taxon>
        <taxon>Araneae</taxon>
        <taxon>Araneomorphae</taxon>
        <taxon>Entelegynae</taxon>
        <taxon>Araneoidea</taxon>
        <taxon>Nephilidae</taxon>
        <taxon>Trichonephila</taxon>
        <taxon>Trichonephila inaurata</taxon>
    </lineage>
</organism>
<protein>
    <recommendedName>
        <fullName evidence="3">Reverse transcriptase domain-containing protein</fullName>
    </recommendedName>
</protein>
<dbReference type="Proteomes" id="UP000886998">
    <property type="component" value="Unassembled WGS sequence"/>
</dbReference>